<evidence type="ECO:0000256" key="2">
    <source>
        <dbReference type="SAM" id="Phobius"/>
    </source>
</evidence>
<proteinExistence type="predicted"/>
<accession>A0A7S2K680</accession>
<gene>
    <name evidence="3" type="ORF">BRAN1462_LOCUS26107</name>
</gene>
<protein>
    <submittedName>
        <fullName evidence="3">Uncharacterized protein</fullName>
    </submittedName>
</protein>
<evidence type="ECO:0000256" key="1">
    <source>
        <dbReference type="SAM" id="MobiDB-lite"/>
    </source>
</evidence>
<keyword evidence="2" id="KW-0812">Transmembrane</keyword>
<feature type="transmembrane region" description="Helical" evidence="2">
    <location>
        <begin position="381"/>
        <end position="400"/>
    </location>
</feature>
<feature type="compositionally biased region" description="Acidic residues" evidence="1">
    <location>
        <begin position="443"/>
        <end position="452"/>
    </location>
</feature>
<dbReference type="AlphaFoldDB" id="A0A7S2K680"/>
<reference evidence="3" key="1">
    <citation type="submission" date="2021-01" db="EMBL/GenBank/DDBJ databases">
        <authorList>
            <person name="Corre E."/>
            <person name="Pelletier E."/>
            <person name="Niang G."/>
            <person name="Scheremetjew M."/>
            <person name="Finn R."/>
            <person name="Kale V."/>
            <person name="Holt S."/>
            <person name="Cochrane G."/>
            <person name="Meng A."/>
            <person name="Brown T."/>
            <person name="Cohen L."/>
        </authorList>
    </citation>
    <scope>NUCLEOTIDE SEQUENCE</scope>
    <source>
        <strain evidence="3">RCC3387</strain>
    </source>
</reference>
<sequence length="452" mass="48519">MVQCPCLVLLCGVPRAPARALFKGTFDLGPGMMLNNKIALAFLGPIAAFGSQEPLYYINAPDVICSGAVATVTVNSPDQLTREGLHIPTIWRSSPRGVVIQFDLVDANNKSIFGTQTVELDDFTASGRRLDTPSPEPQDDVACEGFYLLDGRNPVDLPDTWNEARLAFGDICNQEETDPSSGKCAASEERIFAGYPTGEGAFEADDKLCKRLMEHANEKDLIRGRRLKGGPTHGNYDDRRSRVVVGDFGASSTLYGMWRFSRMSGSGGSSDSDAPCEHAQLCIREIDGTQLFYDELLKLAFKPTSYVYPLKFIVQQLTHKSKDNMSAMCPPPNWRELVADGRWAPPSEDSFFVSMAAVEPAVAEEGGGGGASIGVWSTVKAAMVCGAVGCIMVLVLGFIVSGSRSGRRMRIATAYASLAPHAAGVAEPPSASNASEQQLITGDDVDDSSLPN</sequence>
<keyword evidence="2" id="KW-0472">Membrane</keyword>
<evidence type="ECO:0000313" key="3">
    <source>
        <dbReference type="EMBL" id="CAD9566216.1"/>
    </source>
</evidence>
<organism evidence="3">
    <name type="scientific">Zooxanthella nutricula</name>
    <dbReference type="NCBI Taxonomy" id="1333877"/>
    <lineage>
        <taxon>Eukaryota</taxon>
        <taxon>Sar</taxon>
        <taxon>Alveolata</taxon>
        <taxon>Dinophyceae</taxon>
        <taxon>Peridiniales</taxon>
        <taxon>Peridiniales incertae sedis</taxon>
        <taxon>Zooxanthella</taxon>
    </lineage>
</organism>
<feature type="compositionally biased region" description="Polar residues" evidence="1">
    <location>
        <begin position="430"/>
        <end position="440"/>
    </location>
</feature>
<feature type="region of interest" description="Disordered" evidence="1">
    <location>
        <begin position="425"/>
        <end position="452"/>
    </location>
</feature>
<name>A0A7S2K680_9DINO</name>
<keyword evidence="2" id="KW-1133">Transmembrane helix</keyword>
<dbReference type="EMBL" id="HBGW01041292">
    <property type="protein sequence ID" value="CAD9566216.1"/>
    <property type="molecule type" value="Transcribed_RNA"/>
</dbReference>